<dbReference type="InterPro" id="IPR014729">
    <property type="entry name" value="Rossmann-like_a/b/a_fold"/>
</dbReference>
<dbReference type="PANTHER" id="PTHR46268">
    <property type="entry name" value="STRESS RESPONSE PROTEIN NHAX"/>
    <property type="match status" value="1"/>
</dbReference>
<dbReference type="GO" id="GO:0005737">
    <property type="term" value="C:cytoplasm"/>
    <property type="evidence" value="ECO:0007669"/>
    <property type="project" value="UniProtKB-SubCell"/>
</dbReference>
<dbReference type="Gene3D" id="3.40.50.620">
    <property type="entry name" value="HUPs"/>
    <property type="match status" value="1"/>
</dbReference>
<dbReference type="OrthoDB" id="8547832at2"/>
<dbReference type="InterPro" id="IPR006015">
    <property type="entry name" value="Universal_stress_UspA"/>
</dbReference>
<reference evidence="4 5" key="1">
    <citation type="submission" date="2018-12" db="EMBL/GenBank/DDBJ databases">
        <authorList>
            <consortium name="Pathogen Informatics"/>
        </authorList>
    </citation>
    <scope>NUCLEOTIDE SEQUENCE [LARGE SCALE GENOMIC DNA]</scope>
    <source>
        <strain evidence="4 5">NCTC12227</strain>
    </source>
</reference>
<feature type="domain" description="UspA" evidence="3">
    <location>
        <begin position="4"/>
        <end position="147"/>
    </location>
</feature>
<evidence type="ECO:0000256" key="1">
    <source>
        <dbReference type="ARBA" id="ARBA00008791"/>
    </source>
</evidence>
<evidence type="ECO:0000256" key="2">
    <source>
        <dbReference type="PIRNR" id="PIRNR006276"/>
    </source>
</evidence>
<comment type="similarity">
    <text evidence="1 2">Belongs to the universal stress protein A family.</text>
</comment>
<proteinExistence type="inferred from homology"/>
<keyword evidence="2" id="KW-0963">Cytoplasm</keyword>
<dbReference type="CDD" id="cd00293">
    <property type="entry name" value="USP-like"/>
    <property type="match status" value="1"/>
</dbReference>
<dbReference type="Proteomes" id="UP000268229">
    <property type="component" value="Chromosome"/>
</dbReference>
<organism evidence="4 5">
    <name type="scientific">Neisseria animaloris</name>
    <dbReference type="NCBI Taxonomy" id="326522"/>
    <lineage>
        <taxon>Bacteria</taxon>
        <taxon>Pseudomonadati</taxon>
        <taxon>Pseudomonadota</taxon>
        <taxon>Betaproteobacteria</taxon>
        <taxon>Neisseriales</taxon>
        <taxon>Neisseriaceae</taxon>
        <taxon>Neisseria</taxon>
    </lineage>
</organism>
<evidence type="ECO:0000313" key="5">
    <source>
        <dbReference type="Proteomes" id="UP000268229"/>
    </source>
</evidence>
<dbReference type="PRINTS" id="PR01438">
    <property type="entry name" value="UNVRSLSTRESS"/>
</dbReference>
<keyword evidence="5" id="KW-1185">Reference proteome</keyword>
<dbReference type="STRING" id="326522.BWD08_00490"/>
<dbReference type="PANTHER" id="PTHR46268:SF15">
    <property type="entry name" value="UNIVERSAL STRESS PROTEIN HP_0031"/>
    <property type="match status" value="1"/>
</dbReference>
<comment type="subcellular location">
    <subcellularLocation>
        <location evidence="2">Cytoplasm</location>
    </subcellularLocation>
</comment>
<protein>
    <recommendedName>
        <fullName evidence="2">Universal stress protein</fullName>
    </recommendedName>
</protein>
<dbReference type="InterPro" id="IPR006016">
    <property type="entry name" value="UspA"/>
</dbReference>
<dbReference type="PIRSF" id="PIRSF006276">
    <property type="entry name" value="UspA"/>
    <property type="match status" value="1"/>
</dbReference>
<sequence length="151" mass="16429">MYQYQRIMVPVDDSQTSLQALKEACSLAQAMDATVVVVHVVDLGQFDWGAPGFTDAAALRKAVENTGVKVLKRASEELKKVGVKHETLILESAGDRIADLLVEQATEEKCDLIVMGTHGFSGLMHLLLGSVAEGVIRKSNVPVLLVRRKED</sequence>
<dbReference type="EMBL" id="LR134516">
    <property type="protein sequence ID" value="VEJ20432.1"/>
    <property type="molecule type" value="Genomic_DNA"/>
</dbReference>
<name>A0A1X3CM73_9NEIS</name>
<dbReference type="KEGG" id="nani:NCTC12227_00138"/>
<evidence type="ECO:0000259" key="3">
    <source>
        <dbReference type="Pfam" id="PF00582"/>
    </source>
</evidence>
<evidence type="ECO:0000313" key="4">
    <source>
        <dbReference type="EMBL" id="VEJ20432.1"/>
    </source>
</evidence>
<dbReference type="SUPFAM" id="SSF52402">
    <property type="entry name" value="Adenine nucleotide alpha hydrolases-like"/>
    <property type="match status" value="1"/>
</dbReference>
<dbReference type="RefSeq" id="WP_085389214.1">
    <property type="nucleotide sequence ID" value="NZ_JBGNXI010000002.1"/>
</dbReference>
<dbReference type="Pfam" id="PF00582">
    <property type="entry name" value="Usp"/>
    <property type="match status" value="1"/>
</dbReference>
<accession>A0A1X3CM73</accession>
<gene>
    <name evidence="4" type="ORF">NCTC12227_00138</name>
</gene>
<dbReference type="AlphaFoldDB" id="A0A1X3CM73"/>